<name>A0A2N5AIP8_KLEVA</name>
<feature type="non-terminal residue" evidence="1">
    <location>
        <position position="1"/>
    </location>
</feature>
<proteinExistence type="predicted"/>
<dbReference type="EMBL" id="PICB01000366">
    <property type="protein sequence ID" value="PLP46603.1"/>
    <property type="molecule type" value="Genomic_DNA"/>
</dbReference>
<reference evidence="1 2" key="1">
    <citation type="submission" date="2017-11" db="EMBL/GenBank/DDBJ databases">
        <authorList>
            <person name="Han C.G."/>
        </authorList>
    </citation>
    <scope>NUCLEOTIDE SEQUENCE [LARGE SCALE GENOMIC DNA]</scope>
    <source>
        <strain evidence="1 2">A5</strain>
    </source>
</reference>
<evidence type="ECO:0000313" key="1">
    <source>
        <dbReference type="EMBL" id="PLP46603.1"/>
    </source>
</evidence>
<reference evidence="1 2" key="2">
    <citation type="submission" date="2018-01" db="EMBL/GenBank/DDBJ databases">
        <title>Genomic study of Klebsiella pneumoniae.</title>
        <authorList>
            <person name="Yang Y."/>
            <person name="Bicalho R."/>
        </authorList>
    </citation>
    <scope>NUCLEOTIDE SEQUENCE [LARGE SCALE GENOMIC DNA]</scope>
    <source>
        <strain evidence="1 2">A5</strain>
    </source>
</reference>
<accession>A0A2N5AIP8</accession>
<protein>
    <submittedName>
        <fullName evidence="1">TetR/AcrR family transcriptional regulator</fullName>
    </submittedName>
</protein>
<gene>
    <name evidence="1" type="ORF">CWM98_09375</name>
</gene>
<dbReference type="AlphaFoldDB" id="A0A2N5AIP8"/>
<sequence>IPPHDACSRTMSALIQLLSRP</sequence>
<comment type="caution">
    <text evidence="1">The sequence shown here is derived from an EMBL/GenBank/DDBJ whole genome shotgun (WGS) entry which is preliminary data.</text>
</comment>
<organism evidence="1 2">
    <name type="scientific">Klebsiella variicola</name>
    <dbReference type="NCBI Taxonomy" id="244366"/>
    <lineage>
        <taxon>Bacteria</taxon>
        <taxon>Pseudomonadati</taxon>
        <taxon>Pseudomonadota</taxon>
        <taxon>Gammaproteobacteria</taxon>
        <taxon>Enterobacterales</taxon>
        <taxon>Enterobacteriaceae</taxon>
        <taxon>Klebsiella/Raoultella group</taxon>
        <taxon>Klebsiella</taxon>
        <taxon>Klebsiella pneumoniae complex</taxon>
    </lineage>
</organism>
<dbReference type="Proteomes" id="UP000234473">
    <property type="component" value="Unassembled WGS sequence"/>
</dbReference>
<evidence type="ECO:0000313" key="2">
    <source>
        <dbReference type="Proteomes" id="UP000234473"/>
    </source>
</evidence>